<name>A0A395SYE1_9HYPO</name>
<comment type="caution">
    <text evidence="2">The sequence shown here is derived from an EMBL/GenBank/DDBJ whole genome shotgun (WGS) entry which is preliminary data.</text>
</comment>
<dbReference type="Proteomes" id="UP000266234">
    <property type="component" value="Unassembled WGS sequence"/>
</dbReference>
<gene>
    <name evidence="2" type="ORF">FLONG3_4420</name>
</gene>
<reference evidence="2 3" key="1">
    <citation type="journal article" date="2018" name="PLoS Pathog.">
        <title>Evolution of structural diversity of trichothecenes, a family of toxins produced by plant pathogenic and entomopathogenic fungi.</title>
        <authorList>
            <person name="Proctor R.H."/>
            <person name="McCormick S.P."/>
            <person name="Kim H.S."/>
            <person name="Cardoza R.E."/>
            <person name="Stanley A.M."/>
            <person name="Lindo L."/>
            <person name="Kelly A."/>
            <person name="Brown D.W."/>
            <person name="Lee T."/>
            <person name="Vaughan M.M."/>
            <person name="Alexander N.J."/>
            <person name="Busman M."/>
            <person name="Gutierrez S."/>
        </authorList>
    </citation>
    <scope>NUCLEOTIDE SEQUENCE [LARGE SCALE GENOMIC DNA]</scope>
    <source>
        <strain evidence="2 3">NRRL 20695</strain>
    </source>
</reference>
<evidence type="ECO:0000313" key="2">
    <source>
        <dbReference type="EMBL" id="RGP77501.1"/>
    </source>
</evidence>
<accession>A0A395SYE1</accession>
<dbReference type="EMBL" id="PXOG01000092">
    <property type="protein sequence ID" value="RGP77501.1"/>
    <property type="molecule type" value="Genomic_DNA"/>
</dbReference>
<evidence type="ECO:0000256" key="1">
    <source>
        <dbReference type="SAM" id="Phobius"/>
    </source>
</evidence>
<dbReference type="AlphaFoldDB" id="A0A395SYE1"/>
<keyword evidence="1" id="KW-0812">Transmembrane</keyword>
<keyword evidence="1" id="KW-0472">Membrane</keyword>
<keyword evidence="1" id="KW-1133">Transmembrane helix</keyword>
<feature type="transmembrane region" description="Helical" evidence="1">
    <location>
        <begin position="21"/>
        <end position="40"/>
    </location>
</feature>
<proteinExistence type="predicted"/>
<sequence length="98" mass="11052">MPLAQNSSSIARWDPWYKDPILPWLIVNDLLLIASLRNLFPNALNDLYRWATNSITFPICLVTLGIFGYQDSAIVPAVVLLVSPIAVVWKGLFPDNRQ</sequence>
<feature type="transmembrane region" description="Helical" evidence="1">
    <location>
        <begin position="73"/>
        <end position="93"/>
    </location>
</feature>
<keyword evidence="3" id="KW-1185">Reference proteome</keyword>
<protein>
    <submittedName>
        <fullName evidence="2">Uncharacterized protein</fullName>
    </submittedName>
</protein>
<evidence type="ECO:0000313" key="3">
    <source>
        <dbReference type="Proteomes" id="UP000266234"/>
    </source>
</evidence>
<feature type="transmembrane region" description="Helical" evidence="1">
    <location>
        <begin position="47"/>
        <end position="67"/>
    </location>
</feature>
<organism evidence="2 3">
    <name type="scientific">Fusarium longipes</name>
    <dbReference type="NCBI Taxonomy" id="694270"/>
    <lineage>
        <taxon>Eukaryota</taxon>
        <taxon>Fungi</taxon>
        <taxon>Dikarya</taxon>
        <taxon>Ascomycota</taxon>
        <taxon>Pezizomycotina</taxon>
        <taxon>Sordariomycetes</taxon>
        <taxon>Hypocreomycetidae</taxon>
        <taxon>Hypocreales</taxon>
        <taxon>Nectriaceae</taxon>
        <taxon>Fusarium</taxon>
    </lineage>
</organism>